<evidence type="ECO:0000259" key="4">
    <source>
        <dbReference type="Pfam" id="PF23726"/>
    </source>
</evidence>
<feature type="region of interest" description="Disordered" evidence="2">
    <location>
        <begin position="1240"/>
        <end position="1276"/>
    </location>
</feature>
<dbReference type="Pfam" id="PF10433">
    <property type="entry name" value="Beta-prop_RSE1_1st"/>
    <property type="match status" value="1"/>
</dbReference>
<evidence type="ECO:0000259" key="3">
    <source>
        <dbReference type="Pfam" id="PF10433"/>
    </source>
</evidence>
<sequence length="1315" mass="144422">MSLQTTQLVNGVWTSRRVGIDELLARNRESSSKQPNLAKHKLPLNGLLSRTVVQCPMIQWVLPARLRHSLHNDVIFVGETFIQIKELMEEGHLEDVTTKCDFDSKIVSATVVGRRYEMTLETQIQHGARGGTSSGPELEDWLPQVLVLVLASKEVIFLGRTEDPHGTSAFVHAQCPLPADVSSLEQYGRHIAIDPRSRAMAISAASEFFGIFSLKPLSAIHSGLREGATSPIQEERFFRVGGDIIAMEFLYPPAEDDDRAILLLIVSKCAGVFLSCYEWKTSEGLRSVRLKVSDEKLPSDAQIPSLVMPLRRDTAFMLVYPGFALRYNNIMHGNATVRSPFLDKESPTGTNTLEWTAWARPWRNHNRKEIYDDIYLCREDGSVLYLEAKIEGQLDLVHSVGNLGCTVDTGFAILSGGRASGDLLVAAGSMSHGGLFSARPREPLELIQSFPNWAPLLDSVVVKNPRSFTGFNSGVEADLIQTQERIFVCSGTGRGEGLITELRYGLEGRIGLMIDQEIMVNILDVWSIPDVSAGGVFFLLSSPLQSFLISVPIDFGQDLYALDEESSGLDFSGQTLAAGCTADGVVIQVTGRSIRLSVMAHEQLRFSTHCQPPSEHIVRAAVNDKLALLAVAVNSGGSISVHLSRIEVNDIGLRLVPIGQPMPLPYEPVCCEIKQLSASCYLFIGTTEGKLLVSEVDMDHGLTPKLEQTISLTSGNDESRVCECLGIISSAKRGIQRYTLFCGLRSGNLVPFNVAVDDRANTIVLNQGPPWKIGDTSVKIKGLEYDKSFAVVGCGSGLWRLSHSKDEDSARYVLENIWITDHKNNPAFLQSKIDVFTCIDTYPFSTTGGLAGSLVCISESQLMICTVDKTPKTVPRHISLPGRARRIMYSDYLKRLVVAYNAVETEDGPEYTKRWTRPRIAFVDPDFRAPVSFSGGPTGGSGEMVTALLDWHFSDGEKDYNLIVVATKQPLTQASSTHQGRLIYIQARPSAHAQGQISSAVKYVYPYERPIRAISRFGPCSLVLAVGDQIKFQTLDPTTKKWSHFPGFTLESTPVSVSVKEPFIYAMTSGNSLVILKAGSDSLSLYGQEGTDREGLDHCMLPDPSQIILTSSRGGAIVGLSEATINMDEKLIKSVFTAHMPLSSINLHNSYRQVTSASSTATYGMTIDGTVYRFTTLNENEWRLLRFIQNICMQDRRICPFTRRKRTHVDDHNVSISKPESLHVNGDILSRITDHGIRSLHHLMGPDGEHNTTSSSSSSPSKPGDNAGGATADTMDVSDPRLGRFAELAVAVVGNDNDPFVAVMAWLENLVRISF</sequence>
<proteinExistence type="predicted"/>
<dbReference type="OrthoDB" id="20774at2759"/>
<evidence type="ECO:0000313" key="6">
    <source>
        <dbReference type="Proteomes" id="UP000224634"/>
    </source>
</evidence>
<organism evidence="5 6">
    <name type="scientific">Polytolypa hystricis (strain UAMH7299)</name>
    <dbReference type="NCBI Taxonomy" id="1447883"/>
    <lineage>
        <taxon>Eukaryota</taxon>
        <taxon>Fungi</taxon>
        <taxon>Dikarya</taxon>
        <taxon>Ascomycota</taxon>
        <taxon>Pezizomycotina</taxon>
        <taxon>Eurotiomycetes</taxon>
        <taxon>Eurotiomycetidae</taxon>
        <taxon>Onygenales</taxon>
        <taxon>Onygenales incertae sedis</taxon>
        <taxon>Polytolypa</taxon>
    </lineage>
</organism>
<protein>
    <submittedName>
        <fullName evidence="5">Uncharacterized protein</fullName>
    </submittedName>
</protein>
<comment type="caution">
    <text evidence="5">The sequence shown here is derived from an EMBL/GenBank/DDBJ whole genome shotgun (WGS) entry which is preliminary data.</text>
</comment>
<gene>
    <name evidence="5" type="ORF">AJ80_08648</name>
</gene>
<dbReference type="EMBL" id="PDNA01000207">
    <property type="protein sequence ID" value="PGH03778.1"/>
    <property type="molecule type" value="Genomic_DNA"/>
</dbReference>
<accession>A0A2B7X530</accession>
<dbReference type="STRING" id="1447883.A0A2B7X530"/>
<dbReference type="InterPro" id="IPR050358">
    <property type="entry name" value="RSE1/DDB1/CFT1"/>
</dbReference>
<dbReference type="InterPro" id="IPR018846">
    <property type="entry name" value="Beta-prop_RSE1/DDB1/CPSF1_1st"/>
</dbReference>
<evidence type="ECO:0000313" key="5">
    <source>
        <dbReference type="EMBL" id="PGH03778.1"/>
    </source>
</evidence>
<feature type="domain" description="RSE1/DDB1/CPSF1 first beta-propeller" evidence="3">
    <location>
        <begin position="58"/>
        <end position="451"/>
    </location>
</feature>
<dbReference type="PANTHER" id="PTHR10644">
    <property type="entry name" value="DNA REPAIR/RNA PROCESSING CPSF FAMILY"/>
    <property type="match status" value="1"/>
</dbReference>
<dbReference type="Pfam" id="PF23726">
    <property type="entry name" value="Beta-prop_RSE1_2nd"/>
    <property type="match status" value="1"/>
</dbReference>
<dbReference type="GO" id="GO:0006397">
    <property type="term" value="P:mRNA processing"/>
    <property type="evidence" value="ECO:0007669"/>
    <property type="project" value="UniProtKB-KW"/>
</dbReference>
<dbReference type="Gene3D" id="2.130.10.10">
    <property type="entry name" value="YVTN repeat-like/Quinoprotein amine dehydrogenase"/>
    <property type="match status" value="2"/>
</dbReference>
<dbReference type="Proteomes" id="UP000224634">
    <property type="component" value="Unassembled WGS sequence"/>
</dbReference>
<reference evidence="5 6" key="1">
    <citation type="submission" date="2017-10" db="EMBL/GenBank/DDBJ databases">
        <title>Comparative genomics in systemic dimorphic fungi from Ajellomycetaceae.</title>
        <authorList>
            <person name="Munoz J.F."/>
            <person name="Mcewen J.G."/>
            <person name="Clay O.K."/>
            <person name="Cuomo C.A."/>
        </authorList>
    </citation>
    <scope>NUCLEOTIDE SEQUENCE [LARGE SCALE GENOMIC DNA]</scope>
    <source>
        <strain evidence="5 6">UAMH7299</strain>
    </source>
</reference>
<name>A0A2B7X530_POLH7</name>
<dbReference type="InterPro" id="IPR015943">
    <property type="entry name" value="WD40/YVTN_repeat-like_dom_sf"/>
</dbReference>
<evidence type="ECO:0000256" key="2">
    <source>
        <dbReference type="SAM" id="MobiDB-lite"/>
    </source>
</evidence>
<evidence type="ECO:0000256" key="1">
    <source>
        <dbReference type="ARBA" id="ARBA00022664"/>
    </source>
</evidence>
<keyword evidence="1" id="KW-0507">mRNA processing</keyword>
<keyword evidence="6" id="KW-1185">Reference proteome</keyword>
<dbReference type="InterPro" id="IPR058543">
    <property type="entry name" value="Beta-prop_RSE1/DDB1/CPSF1_2nd"/>
</dbReference>
<feature type="domain" description="RSE1/DDB1/CPSF1 second beta-propeller" evidence="4">
    <location>
        <begin position="564"/>
        <end position="753"/>
    </location>
</feature>